<dbReference type="PANTHER" id="PTHR34388:SF1">
    <property type="entry name" value="DNA POLYMERASE III SUBUNIT DELTA"/>
    <property type="match status" value="1"/>
</dbReference>
<dbReference type="SUPFAM" id="SSF52540">
    <property type="entry name" value="P-loop containing nucleoside triphosphate hydrolases"/>
    <property type="match status" value="1"/>
</dbReference>
<name>A0A1M4WD87_9BACT</name>
<evidence type="ECO:0000256" key="1">
    <source>
        <dbReference type="ARBA" id="ARBA00012417"/>
    </source>
</evidence>
<dbReference type="RefSeq" id="WP_073037259.1">
    <property type="nucleotide sequence ID" value="NZ_FQVB01000007.1"/>
</dbReference>
<evidence type="ECO:0000313" key="9">
    <source>
        <dbReference type="EMBL" id="SHE79145.1"/>
    </source>
</evidence>
<proteinExistence type="inferred from homology"/>
<dbReference type="GO" id="GO:0009360">
    <property type="term" value="C:DNA polymerase III complex"/>
    <property type="evidence" value="ECO:0007669"/>
    <property type="project" value="TreeGrafter"/>
</dbReference>
<keyword evidence="3" id="KW-0548">Nucleotidyltransferase</keyword>
<dbReference type="EC" id="2.7.7.7" evidence="1"/>
<gene>
    <name evidence="9" type="ORF">SAMN02745206_00840</name>
</gene>
<evidence type="ECO:0000259" key="8">
    <source>
        <dbReference type="Pfam" id="PF21694"/>
    </source>
</evidence>
<evidence type="ECO:0000256" key="5">
    <source>
        <dbReference type="ARBA" id="ARBA00022932"/>
    </source>
</evidence>
<comment type="similarity">
    <text evidence="6">Belongs to the DNA polymerase HolA subunit family.</text>
</comment>
<dbReference type="NCBIfam" id="TIGR01128">
    <property type="entry name" value="holA"/>
    <property type="match status" value="1"/>
</dbReference>
<dbReference type="InterPro" id="IPR027417">
    <property type="entry name" value="P-loop_NTPase"/>
</dbReference>
<dbReference type="AlphaFoldDB" id="A0A1M4WD87"/>
<keyword evidence="10" id="KW-1185">Reference proteome</keyword>
<keyword evidence="2" id="KW-0808">Transferase</keyword>
<comment type="catalytic activity">
    <reaction evidence="7">
        <text>DNA(n) + a 2'-deoxyribonucleoside 5'-triphosphate = DNA(n+1) + diphosphate</text>
        <dbReference type="Rhea" id="RHEA:22508"/>
        <dbReference type="Rhea" id="RHEA-COMP:17339"/>
        <dbReference type="Rhea" id="RHEA-COMP:17340"/>
        <dbReference type="ChEBI" id="CHEBI:33019"/>
        <dbReference type="ChEBI" id="CHEBI:61560"/>
        <dbReference type="ChEBI" id="CHEBI:173112"/>
        <dbReference type="EC" id="2.7.7.7"/>
    </reaction>
</comment>
<dbReference type="Proteomes" id="UP000184076">
    <property type="component" value="Unassembled WGS sequence"/>
</dbReference>
<dbReference type="EMBL" id="FQVB01000007">
    <property type="protein sequence ID" value="SHE79145.1"/>
    <property type="molecule type" value="Genomic_DNA"/>
</dbReference>
<dbReference type="SUPFAM" id="SSF48019">
    <property type="entry name" value="post-AAA+ oligomerization domain-like"/>
    <property type="match status" value="1"/>
</dbReference>
<keyword evidence="4" id="KW-0235">DNA replication</keyword>
<dbReference type="STRING" id="1121391.SAMN02745206_00840"/>
<dbReference type="Gene3D" id="1.10.8.60">
    <property type="match status" value="1"/>
</dbReference>
<dbReference type="Gene3D" id="1.20.272.10">
    <property type="match status" value="1"/>
</dbReference>
<dbReference type="Pfam" id="PF21694">
    <property type="entry name" value="DNA_pol3_delta_C"/>
    <property type="match status" value="1"/>
</dbReference>
<dbReference type="PANTHER" id="PTHR34388">
    <property type="entry name" value="DNA POLYMERASE III SUBUNIT DELTA"/>
    <property type="match status" value="1"/>
</dbReference>
<evidence type="ECO:0000313" key="10">
    <source>
        <dbReference type="Proteomes" id="UP000184076"/>
    </source>
</evidence>
<dbReference type="Gene3D" id="3.40.50.300">
    <property type="entry name" value="P-loop containing nucleotide triphosphate hydrolases"/>
    <property type="match status" value="1"/>
</dbReference>
<evidence type="ECO:0000256" key="6">
    <source>
        <dbReference type="ARBA" id="ARBA00034754"/>
    </source>
</evidence>
<evidence type="ECO:0000256" key="4">
    <source>
        <dbReference type="ARBA" id="ARBA00022705"/>
    </source>
</evidence>
<evidence type="ECO:0000256" key="7">
    <source>
        <dbReference type="ARBA" id="ARBA00049244"/>
    </source>
</evidence>
<evidence type="ECO:0000256" key="3">
    <source>
        <dbReference type="ARBA" id="ARBA00022695"/>
    </source>
</evidence>
<evidence type="ECO:0000256" key="2">
    <source>
        <dbReference type="ARBA" id="ARBA00022679"/>
    </source>
</evidence>
<dbReference type="InterPro" id="IPR048466">
    <property type="entry name" value="DNA_pol3_delta-like_C"/>
</dbReference>
<dbReference type="OrthoDB" id="9769782at2"/>
<protein>
    <recommendedName>
        <fullName evidence="1">DNA-directed DNA polymerase</fullName>
        <ecNumber evidence="1">2.7.7.7</ecNumber>
    </recommendedName>
</protein>
<dbReference type="GO" id="GO:0003887">
    <property type="term" value="F:DNA-directed DNA polymerase activity"/>
    <property type="evidence" value="ECO:0007669"/>
    <property type="project" value="UniProtKB-KW"/>
</dbReference>
<sequence>MDSRTFIASLRERPRPVYLFKGEEPFLMDQAWQALLSALGRSSKGGSIRGERFSAREVAAAEVVARLRTLSLFAPIRAVLVRDVDAWPGEQREILHDYLRKPNPRSCFVACVASKKAWKELERLAGEHGAVVEFRGLHERQIPGWIRDRAAAQGKRISLQTAGLLMAKVGADLQNLEKELEKLGLYVDDRPEILDEDVEAVVAHQHTDNIFKLMEYVGEKRAAEAFLCLRGLLLSGDAPLSILALLARQVRLVWQIKDGLERGQSAAQLAKTLRLPPFVVERHARQARRFSHDALSTLHGAILQTDLRLKTTGLDPEKALESLIYRLCR</sequence>
<dbReference type="GO" id="GO:0003677">
    <property type="term" value="F:DNA binding"/>
    <property type="evidence" value="ECO:0007669"/>
    <property type="project" value="InterPro"/>
</dbReference>
<accession>A0A1M4WD87</accession>
<feature type="domain" description="DNA polymerase III delta subunit-like C-terminal" evidence="8">
    <location>
        <begin position="208"/>
        <end position="326"/>
    </location>
</feature>
<dbReference type="InterPro" id="IPR008921">
    <property type="entry name" value="DNA_pol3_clamp-load_cplx_C"/>
</dbReference>
<reference evidence="10" key="1">
    <citation type="submission" date="2016-11" db="EMBL/GenBank/DDBJ databases">
        <authorList>
            <person name="Varghese N."/>
            <person name="Submissions S."/>
        </authorList>
    </citation>
    <scope>NUCLEOTIDE SEQUENCE [LARGE SCALE GENOMIC DNA]</scope>
    <source>
        <strain evidence="10">DSM 9756</strain>
    </source>
</reference>
<keyword evidence="5" id="KW-0239">DNA-directed DNA polymerase</keyword>
<dbReference type="GO" id="GO:0006261">
    <property type="term" value="P:DNA-templated DNA replication"/>
    <property type="evidence" value="ECO:0007669"/>
    <property type="project" value="TreeGrafter"/>
</dbReference>
<organism evidence="9 10">
    <name type="scientific">Desulfacinum infernum DSM 9756</name>
    <dbReference type="NCBI Taxonomy" id="1121391"/>
    <lineage>
        <taxon>Bacteria</taxon>
        <taxon>Pseudomonadati</taxon>
        <taxon>Thermodesulfobacteriota</taxon>
        <taxon>Syntrophobacteria</taxon>
        <taxon>Syntrophobacterales</taxon>
        <taxon>Syntrophobacteraceae</taxon>
        <taxon>Desulfacinum</taxon>
    </lineage>
</organism>
<dbReference type="InterPro" id="IPR005790">
    <property type="entry name" value="DNA_polIII_delta"/>
</dbReference>